<keyword evidence="3" id="KW-1185">Reference proteome</keyword>
<dbReference type="AlphaFoldDB" id="F0T1X5"/>
<dbReference type="STRING" id="645991.Sgly_0893"/>
<evidence type="ECO:0000256" key="1">
    <source>
        <dbReference type="SAM" id="SignalP"/>
    </source>
</evidence>
<dbReference type="Proteomes" id="UP000007488">
    <property type="component" value="Chromosome"/>
</dbReference>
<feature type="signal peptide" evidence="1">
    <location>
        <begin position="1"/>
        <end position="24"/>
    </location>
</feature>
<organism evidence="2 3">
    <name type="scientific">Syntrophobotulus glycolicus (strain DSM 8271 / FlGlyR)</name>
    <dbReference type="NCBI Taxonomy" id="645991"/>
    <lineage>
        <taxon>Bacteria</taxon>
        <taxon>Bacillati</taxon>
        <taxon>Bacillota</taxon>
        <taxon>Clostridia</taxon>
        <taxon>Eubacteriales</taxon>
        <taxon>Desulfitobacteriaceae</taxon>
        <taxon>Syntrophobotulus</taxon>
    </lineage>
</organism>
<proteinExistence type="predicted"/>
<protein>
    <recommendedName>
        <fullName evidence="4">26 kDa periplasmic immunogenic protein</fullName>
    </recommendedName>
</protein>
<dbReference type="Pfam" id="PF04402">
    <property type="entry name" value="SIMPL"/>
    <property type="match status" value="1"/>
</dbReference>
<dbReference type="HOGENOM" id="CLU_1164375_0_0_9"/>
<dbReference type="PANTHER" id="PTHR34387">
    <property type="entry name" value="SLR1258 PROTEIN"/>
    <property type="match status" value="1"/>
</dbReference>
<evidence type="ECO:0000313" key="3">
    <source>
        <dbReference type="Proteomes" id="UP000007488"/>
    </source>
</evidence>
<keyword evidence="1" id="KW-0732">Signal</keyword>
<evidence type="ECO:0000313" key="2">
    <source>
        <dbReference type="EMBL" id="ADY55239.1"/>
    </source>
</evidence>
<dbReference type="GO" id="GO:0006974">
    <property type="term" value="P:DNA damage response"/>
    <property type="evidence" value="ECO:0007669"/>
    <property type="project" value="TreeGrafter"/>
</dbReference>
<gene>
    <name evidence="2" type="ordered locus">Sgly_0893</name>
</gene>
<dbReference type="InterPro" id="IPR007497">
    <property type="entry name" value="SIMPL/DUF541"/>
</dbReference>
<evidence type="ECO:0008006" key="4">
    <source>
        <dbReference type="Google" id="ProtNLM"/>
    </source>
</evidence>
<accession>F0T1X5</accession>
<dbReference type="Gene3D" id="3.30.110.170">
    <property type="entry name" value="Protein of unknown function (DUF541), domain 1"/>
    <property type="match status" value="1"/>
</dbReference>
<feature type="chain" id="PRO_5003256819" description="26 kDa periplasmic immunogenic protein" evidence="1">
    <location>
        <begin position="25"/>
        <end position="238"/>
    </location>
</feature>
<dbReference type="RefSeq" id="WP_013624110.1">
    <property type="nucleotide sequence ID" value="NC_015172.1"/>
</dbReference>
<dbReference type="PANTHER" id="PTHR34387:SF2">
    <property type="entry name" value="SLR1258 PROTEIN"/>
    <property type="match status" value="1"/>
</dbReference>
<dbReference type="KEGG" id="sgy:Sgly_0893"/>
<dbReference type="OrthoDB" id="1796779at2"/>
<dbReference type="EMBL" id="CP002547">
    <property type="protein sequence ID" value="ADY55239.1"/>
    <property type="molecule type" value="Genomic_DNA"/>
</dbReference>
<dbReference type="Gene3D" id="3.30.70.2970">
    <property type="entry name" value="Protein of unknown function (DUF541), domain 2"/>
    <property type="match status" value="1"/>
</dbReference>
<reference evidence="3" key="2">
    <citation type="submission" date="2011-02" db="EMBL/GenBank/DDBJ databases">
        <title>The complete genome of Syntrophobotulus glycolicus DSM 8271.</title>
        <authorList>
            <person name="Lucas S."/>
            <person name="Copeland A."/>
            <person name="Lapidus A."/>
            <person name="Bruce D."/>
            <person name="Goodwin L."/>
            <person name="Pitluck S."/>
            <person name="Kyrpides N."/>
            <person name="Mavromatis K."/>
            <person name="Pagani I."/>
            <person name="Ivanova N."/>
            <person name="Mikhailova N."/>
            <person name="Chertkov O."/>
            <person name="Held B."/>
            <person name="Detter J.C."/>
            <person name="Tapia R."/>
            <person name="Han C."/>
            <person name="Land M."/>
            <person name="Hauser L."/>
            <person name="Markowitz V."/>
            <person name="Cheng J.-F."/>
            <person name="Hugenholtz P."/>
            <person name="Woyke T."/>
            <person name="Wu D."/>
            <person name="Spring S."/>
            <person name="Schroeder M."/>
            <person name="Brambilla E."/>
            <person name="Klenk H.-P."/>
            <person name="Eisen J.A."/>
        </authorList>
    </citation>
    <scope>NUCLEOTIDE SEQUENCE [LARGE SCALE GENOMIC DNA]</scope>
    <source>
        <strain evidence="3">DSM 8271 / FlGlyR</strain>
    </source>
</reference>
<dbReference type="eggNOG" id="COG2968">
    <property type="taxonomic scope" value="Bacteria"/>
</dbReference>
<dbReference type="InterPro" id="IPR052022">
    <property type="entry name" value="26kDa_periplasmic_antigen"/>
</dbReference>
<sequence length="238" mass="25727">MKKSLKVLLSVLAITFLLAQNTFAAELPQAGVIETSASSSISVEPDTVQLSLTVRTEERSAALAQEKNAAAVSKAIDLLVREGIHKERIKTTTYSTYSYTKTTGEKNADEVTVYSTNSSLEVKLSELDKVGEILNKLAGINELNVNSVNYSVQDFAKYKEQLIAAAIADARQSIQYSADALGVKLDKVNSLSVNFSSDSNVRPYVKADSVAGTTVPQPQNPDQIIISATVNLSYFVQQ</sequence>
<name>F0T1X5_SYNGF</name>
<reference evidence="2 3" key="1">
    <citation type="journal article" date="2011" name="Stand. Genomic Sci.">
        <title>Complete genome sequence of Syntrophobotulus glycolicus type strain (FlGlyR).</title>
        <authorList>
            <person name="Han C."/>
            <person name="Mwirichia R."/>
            <person name="Chertkov O."/>
            <person name="Held B."/>
            <person name="Lapidus A."/>
            <person name="Nolan M."/>
            <person name="Lucas S."/>
            <person name="Hammon N."/>
            <person name="Deshpande S."/>
            <person name="Cheng J.F."/>
            <person name="Tapia R."/>
            <person name="Goodwin L."/>
            <person name="Pitluck S."/>
            <person name="Huntemann M."/>
            <person name="Liolios K."/>
            <person name="Ivanova N."/>
            <person name="Pagani I."/>
            <person name="Mavromatis K."/>
            <person name="Ovchinikova G."/>
            <person name="Pati A."/>
            <person name="Chen A."/>
            <person name="Palaniappan K."/>
            <person name="Land M."/>
            <person name="Hauser L."/>
            <person name="Brambilla E.M."/>
            <person name="Rohde M."/>
            <person name="Spring S."/>
            <person name="Sikorski J."/>
            <person name="Goker M."/>
            <person name="Woyke T."/>
            <person name="Bristow J."/>
            <person name="Eisen J.A."/>
            <person name="Markowitz V."/>
            <person name="Hugenholtz P."/>
            <person name="Kyrpides N.C."/>
            <person name="Klenk H.P."/>
            <person name="Detter J.C."/>
        </authorList>
    </citation>
    <scope>NUCLEOTIDE SEQUENCE [LARGE SCALE GENOMIC DNA]</scope>
    <source>
        <strain evidence="3">DSM 8271 / FlGlyR</strain>
    </source>
</reference>